<gene>
    <name evidence="3" type="ORF">G7Z17_g12469</name>
</gene>
<name>A0A9P5LAA3_9HYPO</name>
<dbReference type="Gene3D" id="3.40.710.10">
    <property type="entry name" value="DD-peptidase/beta-lactamase superfamily"/>
    <property type="match status" value="1"/>
</dbReference>
<evidence type="ECO:0000313" key="4">
    <source>
        <dbReference type="Proteomes" id="UP000722485"/>
    </source>
</evidence>
<protein>
    <recommendedName>
        <fullName evidence="2">Beta-lactamase-related domain-containing protein</fullName>
    </recommendedName>
</protein>
<dbReference type="InterPro" id="IPR050789">
    <property type="entry name" value="Diverse_Enzym_Activities"/>
</dbReference>
<proteinExistence type="predicted"/>
<feature type="compositionally biased region" description="Polar residues" evidence="1">
    <location>
        <begin position="7"/>
        <end position="16"/>
    </location>
</feature>
<sequence length="416" mass="46163">MSPAKTHINTPPSVSENGHLPNLGSQIGTFQLSSVDPCDPSFTPLLYRQREETFLNRTTQLRHGSYLRRFAKDLSLDIRTLINVKSGINLDDFMLRHGLTGCIVVRQGAILLEEYRHGNTPASRNDVQSITKSFVSTALGIAHREGKLSVEDTVGHHVKELKDTAWADVPLLALVNMTSGVVEPSDEPRPADIPNPMYATDLYPLADPGAVLAWLRTFRKVSEPWEEFHYYNPNYYVLSTIISRAVEEPLEDYMSRHIWEPAGMKYDAYIRTTGAGHVDGHGGLSLTLGDMARFGCFILDGLDTRGKGPAVPADWFRDISQAKNSVGPRAPGANEIVPDFGYESGWWTPPRGHEYHQLGDDGAFAAIGMYGQSIFIVPELKTVVAVQSGYPEASEDLYTRNAEFVAAIIKVLRQEY</sequence>
<dbReference type="SUPFAM" id="SSF56601">
    <property type="entry name" value="beta-lactamase/transpeptidase-like"/>
    <property type="match status" value="1"/>
</dbReference>
<dbReference type="Proteomes" id="UP000722485">
    <property type="component" value="Unassembled WGS sequence"/>
</dbReference>
<accession>A0A9P5LAA3</accession>
<dbReference type="OrthoDB" id="5946976at2759"/>
<evidence type="ECO:0000313" key="3">
    <source>
        <dbReference type="EMBL" id="KAF7539242.1"/>
    </source>
</evidence>
<dbReference type="AlphaFoldDB" id="A0A9P5LAA3"/>
<evidence type="ECO:0000256" key="1">
    <source>
        <dbReference type="SAM" id="MobiDB-lite"/>
    </source>
</evidence>
<dbReference type="InterPro" id="IPR012338">
    <property type="entry name" value="Beta-lactam/transpept-like"/>
</dbReference>
<dbReference type="EMBL" id="JAANBB010000567">
    <property type="protein sequence ID" value="KAF7539242.1"/>
    <property type="molecule type" value="Genomic_DNA"/>
</dbReference>
<reference evidence="3" key="1">
    <citation type="submission" date="2020-03" db="EMBL/GenBank/DDBJ databases">
        <title>Draft Genome Sequence of Cylindrodendrum hubeiense.</title>
        <authorList>
            <person name="Buettner E."/>
            <person name="Kellner H."/>
        </authorList>
    </citation>
    <scope>NUCLEOTIDE SEQUENCE</scope>
    <source>
        <strain evidence="3">IHI 201604</strain>
    </source>
</reference>
<feature type="domain" description="Beta-lactamase-related" evidence="2">
    <location>
        <begin position="103"/>
        <end position="388"/>
    </location>
</feature>
<dbReference type="InterPro" id="IPR001466">
    <property type="entry name" value="Beta-lactam-related"/>
</dbReference>
<dbReference type="Pfam" id="PF00144">
    <property type="entry name" value="Beta-lactamase"/>
    <property type="match status" value="1"/>
</dbReference>
<keyword evidence="4" id="KW-1185">Reference proteome</keyword>
<evidence type="ECO:0000259" key="2">
    <source>
        <dbReference type="Pfam" id="PF00144"/>
    </source>
</evidence>
<feature type="region of interest" description="Disordered" evidence="1">
    <location>
        <begin position="1"/>
        <end position="20"/>
    </location>
</feature>
<organism evidence="3 4">
    <name type="scientific">Cylindrodendrum hubeiense</name>
    <dbReference type="NCBI Taxonomy" id="595255"/>
    <lineage>
        <taxon>Eukaryota</taxon>
        <taxon>Fungi</taxon>
        <taxon>Dikarya</taxon>
        <taxon>Ascomycota</taxon>
        <taxon>Pezizomycotina</taxon>
        <taxon>Sordariomycetes</taxon>
        <taxon>Hypocreomycetidae</taxon>
        <taxon>Hypocreales</taxon>
        <taxon>Nectriaceae</taxon>
        <taxon>Cylindrodendrum</taxon>
    </lineage>
</organism>
<comment type="caution">
    <text evidence="3">The sequence shown here is derived from an EMBL/GenBank/DDBJ whole genome shotgun (WGS) entry which is preliminary data.</text>
</comment>
<dbReference type="PANTHER" id="PTHR43283">
    <property type="entry name" value="BETA-LACTAMASE-RELATED"/>
    <property type="match status" value="1"/>
</dbReference>
<dbReference type="PANTHER" id="PTHR43283:SF14">
    <property type="entry name" value="BLL8153 PROTEIN"/>
    <property type="match status" value="1"/>
</dbReference>